<evidence type="ECO:0000313" key="1">
    <source>
        <dbReference type="EMBL" id="PJE62584.1"/>
    </source>
</evidence>
<protein>
    <submittedName>
        <fullName evidence="1">Uncharacterized protein</fullName>
    </submittedName>
</protein>
<gene>
    <name evidence="1" type="ORF">COU88_04225</name>
</gene>
<dbReference type="AlphaFoldDB" id="A0A2M8KRN1"/>
<comment type="caution">
    <text evidence="1">The sequence shown here is derived from an EMBL/GenBank/DDBJ whole genome shotgun (WGS) entry which is preliminary data.</text>
</comment>
<dbReference type="EMBL" id="PFED01000170">
    <property type="protein sequence ID" value="PJE62584.1"/>
    <property type="molecule type" value="Genomic_DNA"/>
</dbReference>
<dbReference type="Proteomes" id="UP000229554">
    <property type="component" value="Unassembled WGS sequence"/>
</dbReference>
<evidence type="ECO:0000313" key="2">
    <source>
        <dbReference type="Proteomes" id="UP000229554"/>
    </source>
</evidence>
<proteinExistence type="predicted"/>
<name>A0A2M8KRN1_9BACT</name>
<organism evidence="1 2">
    <name type="scientific">Candidatus Roizmanbacteria bacterium CG10_big_fil_rev_8_21_14_0_10_39_6</name>
    <dbReference type="NCBI Taxonomy" id="1974853"/>
    <lineage>
        <taxon>Bacteria</taxon>
        <taxon>Candidatus Roizmaniibacteriota</taxon>
    </lineage>
</organism>
<reference evidence="2" key="1">
    <citation type="submission" date="2017-09" db="EMBL/GenBank/DDBJ databases">
        <title>Depth-based differentiation of microbial function through sediment-hosted aquifers and enrichment of novel symbionts in the deep terrestrial subsurface.</title>
        <authorList>
            <person name="Probst A.J."/>
            <person name="Ladd B."/>
            <person name="Jarett J.K."/>
            <person name="Geller-Mcgrath D.E."/>
            <person name="Sieber C.M.K."/>
            <person name="Emerson J.B."/>
            <person name="Anantharaman K."/>
            <person name="Thomas B.C."/>
            <person name="Malmstrom R."/>
            <person name="Stieglmeier M."/>
            <person name="Klingl A."/>
            <person name="Woyke T."/>
            <person name="Ryan C.M."/>
            <person name="Banfield J.F."/>
        </authorList>
    </citation>
    <scope>NUCLEOTIDE SEQUENCE [LARGE SCALE GENOMIC DNA]</scope>
</reference>
<accession>A0A2M8KRN1</accession>
<sequence length="226" mass="25685">MYENTIGRISEWLHFGHKTVEDMYIDAQAVQYGNFLNQEPWYEFPYLSTLNGLWKTWGWSSFSPRGIERRIAYTVGYASKSLYASIIRALSQANFEGGAGLITKVTVIASENQVTILQLPFKSLPEINHYFVEFPRYRAFRDPAVAVAQSGAEFKDIEGHDYISLSVVMDTLNACDAILQADGYSMSIPSQPKLSRYVLSTPVSELTNTINSILDCNYQIEHIYDY</sequence>